<feature type="non-terminal residue" evidence="2">
    <location>
        <position position="1"/>
    </location>
</feature>
<dbReference type="Gramene" id="OMO57637">
    <property type="protein sequence ID" value="OMO57637"/>
    <property type="gene ID" value="CCACVL1_25726"/>
</dbReference>
<protein>
    <submittedName>
        <fullName evidence="2">Uncharacterized protein</fullName>
    </submittedName>
</protein>
<evidence type="ECO:0000256" key="1">
    <source>
        <dbReference type="SAM" id="MobiDB-lite"/>
    </source>
</evidence>
<comment type="caution">
    <text evidence="2">The sequence shown here is derived from an EMBL/GenBank/DDBJ whole genome shotgun (WGS) entry which is preliminary data.</text>
</comment>
<accession>A0A1R3GHV2</accession>
<dbReference type="Proteomes" id="UP000188268">
    <property type="component" value="Unassembled WGS sequence"/>
</dbReference>
<keyword evidence="3" id="KW-1185">Reference proteome</keyword>
<evidence type="ECO:0000313" key="3">
    <source>
        <dbReference type="Proteomes" id="UP000188268"/>
    </source>
</evidence>
<name>A0A1R3GHV2_COCAP</name>
<evidence type="ECO:0000313" key="2">
    <source>
        <dbReference type="EMBL" id="OMO57637.1"/>
    </source>
</evidence>
<dbReference type="EMBL" id="AWWV01014325">
    <property type="protein sequence ID" value="OMO57637.1"/>
    <property type="molecule type" value="Genomic_DNA"/>
</dbReference>
<proteinExistence type="predicted"/>
<reference evidence="2 3" key="1">
    <citation type="submission" date="2013-09" db="EMBL/GenBank/DDBJ databases">
        <title>Corchorus capsularis genome sequencing.</title>
        <authorList>
            <person name="Alam M."/>
            <person name="Haque M.S."/>
            <person name="Islam M.S."/>
            <person name="Emdad E.M."/>
            <person name="Islam M.M."/>
            <person name="Ahmed B."/>
            <person name="Halim A."/>
            <person name="Hossen Q.M.M."/>
            <person name="Hossain M.Z."/>
            <person name="Ahmed R."/>
            <person name="Khan M.M."/>
            <person name="Islam R."/>
            <person name="Rashid M.M."/>
            <person name="Khan S.A."/>
            <person name="Rahman M.S."/>
            <person name="Alam M."/>
        </authorList>
    </citation>
    <scope>NUCLEOTIDE SEQUENCE [LARGE SCALE GENOMIC DNA]</scope>
    <source>
        <strain evidence="3">cv. CVL-1</strain>
        <tissue evidence="2">Whole seedling</tissue>
    </source>
</reference>
<organism evidence="2 3">
    <name type="scientific">Corchorus capsularis</name>
    <name type="common">Jute</name>
    <dbReference type="NCBI Taxonomy" id="210143"/>
    <lineage>
        <taxon>Eukaryota</taxon>
        <taxon>Viridiplantae</taxon>
        <taxon>Streptophyta</taxon>
        <taxon>Embryophyta</taxon>
        <taxon>Tracheophyta</taxon>
        <taxon>Spermatophyta</taxon>
        <taxon>Magnoliopsida</taxon>
        <taxon>eudicotyledons</taxon>
        <taxon>Gunneridae</taxon>
        <taxon>Pentapetalae</taxon>
        <taxon>rosids</taxon>
        <taxon>malvids</taxon>
        <taxon>Malvales</taxon>
        <taxon>Malvaceae</taxon>
        <taxon>Grewioideae</taxon>
        <taxon>Apeibeae</taxon>
        <taxon>Corchorus</taxon>
    </lineage>
</organism>
<feature type="compositionally biased region" description="Low complexity" evidence="1">
    <location>
        <begin position="1"/>
        <end position="22"/>
    </location>
</feature>
<feature type="region of interest" description="Disordered" evidence="1">
    <location>
        <begin position="1"/>
        <end position="30"/>
    </location>
</feature>
<sequence length="30" mass="3106">IGASANPKAKQPSSSQPNPSASKRPMHQGF</sequence>
<gene>
    <name evidence="2" type="ORF">CCACVL1_25726</name>
</gene>
<dbReference type="AlphaFoldDB" id="A0A1R3GHV2"/>